<sequence length="375" mass="41534">MILESIAILALVAFLAYKGASRLQQLWHLYRLMGTTRFNMPMPVSRLGALDVATVILLMVVKYVYSVLGLLPKLQPDDDGVHIVLPEVTAIAKLRVTSRDERRFDDAAGGPGKDRSNRHNRIMFLPALVNPMLSLLLANRNCPVLPFGCVNTQNSFEIRDPTISRDAAALGEDNCIVMAFFGGPERKGRRVKRGMEFDIRIAVIKFDSIGHGDSVMEQVITILAYLPSSAKPRFRPAENTIDEPSVAWSTTSTNKVTLDLLAPRSWAAVCKDYNPIHMIRPMAKLFGFPGTIAHGNHVLAVATQQLLSVSDPDERVDDQVRRMIYREASYVLKVAFKRPMVLPVSLNVEYGLVDGGGLGLRVVGGGKEYLTAWMM</sequence>
<dbReference type="Proteomes" id="UP001163105">
    <property type="component" value="Unassembled WGS sequence"/>
</dbReference>
<reference evidence="2" key="1">
    <citation type="submission" date="2023-01" db="EMBL/GenBank/DDBJ databases">
        <title>The growth and conidiation of Purpureocillium lavendulum are regulated by nitrogen source and histone H3K14 acetylation.</title>
        <authorList>
            <person name="Tang P."/>
            <person name="Han J."/>
            <person name="Zhang C."/>
            <person name="Tang P."/>
            <person name="Qi F."/>
            <person name="Zhang K."/>
            <person name="Liang L."/>
        </authorList>
    </citation>
    <scope>NUCLEOTIDE SEQUENCE</scope>
    <source>
        <strain evidence="2">YMF1.00683</strain>
    </source>
</reference>
<feature type="domain" description="MaoC-like" evidence="1">
    <location>
        <begin position="265"/>
        <end position="306"/>
    </location>
</feature>
<name>A0AB34G686_9HYPO</name>
<dbReference type="InterPro" id="IPR029069">
    <property type="entry name" value="HotDog_dom_sf"/>
</dbReference>
<dbReference type="PANTHER" id="PTHR43841:SF1">
    <property type="entry name" value="3-HYDROXYACYL-THIOESTER DEHYDRATASE X"/>
    <property type="match status" value="1"/>
</dbReference>
<gene>
    <name evidence="2" type="ORF">O9K51_01834</name>
</gene>
<dbReference type="PANTHER" id="PTHR43841">
    <property type="entry name" value="3-HYDROXYACYL-THIOESTER DEHYDRATASE HTDX-RELATED"/>
    <property type="match status" value="1"/>
</dbReference>
<evidence type="ECO:0000259" key="1">
    <source>
        <dbReference type="Pfam" id="PF01575"/>
    </source>
</evidence>
<keyword evidence="3" id="KW-1185">Reference proteome</keyword>
<evidence type="ECO:0000313" key="3">
    <source>
        <dbReference type="Proteomes" id="UP001163105"/>
    </source>
</evidence>
<dbReference type="InterPro" id="IPR002539">
    <property type="entry name" value="MaoC-like_dom"/>
</dbReference>
<dbReference type="EMBL" id="JAQHRD010000001">
    <property type="protein sequence ID" value="KAJ6447059.1"/>
    <property type="molecule type" value="Genomic_DNA"/>
</dbReference>
<protein>
    <submittedName>
        <fullName evidence="2">MaoC-like dehydratase</fullName>
    </submittedName>
</protein>
<dbReference type="SUPFAM" id="SSF54637">
    <property type="entry name" value="Thioesterase/thiol ester dehydrase-isomerase"/>
    <property type="match status" value="1"/>
</dbReference>
<proteinExistence type="predicted"/>
<organism evidence="2 3">
    <name type="scientific">Purpureocillium lavendulum</name>
    <dbReference type="NCBI Taxonomy" id="1247861"/>
    <lineage>
        <taxon>Eukaryota</taxon>
        <taxon>Fungi</taxon>
        <taxon>Dikarya</taxon>
        <taxon>Ascomycota</taxon>
        <taxon>Pezizomycotina</taxon>
        <taxon>Sordariomycetes</taxon>
        <taxon>Hypocreomycetidae</taxon>
        <taxon>Hypocreales</taxon>
        <taxon>Ophiocordycipitaceae</taxon>
        <taxon>Purpureocillium</taxon>
    </lineage>
</organism>
<dbReference type="AlphaFoldDB" id="A0AB34G686"/>
<dbReference type="Pfam" id="PF01575">
    <property type="entry name" value="MaoC_dehydratas"/>
    <property type="match status" value="1"/>
</dbReference>
<comment type="caution">
    <text evidence="2">The sequence shown here is derived from an EMBL/GenBank/DDBJ whole genome shotgun (WGS) entry which is preliminary data.</text>
</comment>
<accession>A0AB34G686</accession>
<evidence type="ECO:0000313" key="2">
    <source>
        <dbReference type="EMBL" id="KAJ6447059.1"/>
    </source>
</evidence>
<dbReference type="Gene3D" id="3.10.129.10">
    <property type="entry name" value="Hotdog Thioesterase"/>
    <property type="match status" value="1"/>
</dbReference>